<dbReference type="SUPFAM" id="SSF75620">
    <property type="entry name" value="Release factor"/>
    <property type="match status" value="1"/>
</dbReference>
<sequence>MWLGHTQRRVLIRYRSSRGLWAKETDRDVQPSDSDEVEEIAVPLDLDLNDLRESSLEEQLRHLGIKDKDLEEKFVRGSGAGGQKINKTASCVMLIHKPTGMTVRCQDGRSQKANRLRAREILVGRLAGQVERAQFERRQQRAKEDRKGRPPPEKEKRKRRDDKKRRSDVKKFRSGKMDF</sequence>
<dbReference type="EMBL" id="CDMZ01003324">
    <property type="protein sequence ID" value="CEM45950.1"/>
    <property type="molecule type" value="Genomic_DNA"/>
</dbReference>
<comment type="similarity">
    <text evidence="2">Belongs to the prokaryotic/mitochondrial release factor family.</text>
</comment>
<feature type="domain" description="Prokaryotic-type class I peptide chain release factors" evidence="6">
    <location>
        <begin position="63"/>
        <end position="173"/>
    </location>
</feature>
<name>A0A0G4HP82_9ALVE</name>
<evidence type="ECO:0000256" key="4">
    <source>
        <dbReference type="ARBA" id="ARBA00023128"/>
    </source>
</evidence>
<dbReference type="VEuPathDB" id="CryptoDB:Cvel_1214"/>
<evidence type="ECO:0000256" key="2">
    <source>
        <dbReference type="ARBA" id="ARBA00010835"/>
    </source>
</evidence>
<keyword evidence="4" id="KW-0496">Mitochondrion</keyword>
<dbReference type="PANTHER" id="PTHR46203">
    <property type="entry name" value="PROBABLE PEPTIDE CHAIN RELEASE FACTOR C12ORF65"/>
    <property type="match status" value="1"/>
</dbReference>
<feature type="compositionally biased region" description="Basic and acidic residues" evidence="5">
    <location>
        <begin position="169"/>
        <end position="179"/>
    </location>
</feature>
<dbReference type="Pfam" id="PF00472">
    <property type="entry name" value="RF-1"/>
    <property type="match status" value="1"/>
</dbReference>
<proteinExistence type="inferred from homology"/>
<keyword evidence="3" id="KW-0809">Transit peptide</keyword>
<dbReference type="GO" id="GO:0003747">
    <property type="term" value="F:translation release factor activity"/>
    <property type="evidence" value="ECO:0007669"/>
    <property type="project" value="InterPro"/>
</dbReference>
<evidence type="ECO:0000256" key="3">
    <source>
        <dbReference type="ARBA" id="ARBA00022946"/>
    </source>
</evidence>
<feature type="compositionally biased region" description="Basic residues" evidence="5">
    <location>
        <begin position="156"/>
        <end position="168"/>
    </location>
</feature>
<organism evidence="7">
    <name type="scientific">Chromera velia CCMP2878</name>
    <dbReference type="NCBI Taxonomy" id="1169474"/>
    <lineage>
        <taxon>Eukaryota</taxon>
        <taxon>Sar</taxon>
        <taxon>Alveolata</taxon>
        <taxon>Colpodellida</taxon>
        <taxon>Chromeraceae</taxon>
        <taxon>Chromera</taxon>
    </lineage>
</organism>
<dbReference type="AlphaFoldDB" id="A0A0G4HP82"/>
<gene>
    <name evidence="7" type="ORF">Cvel_1214</name>
</gene>
<comment type="subcellular location">
    <subcellularLocation>
        <location evidence="1">Mitochondrion</location>
    </subcellularLocation>
</comment>
<dbReference type="PANTHER" id="PTHR46203:SF1">
    <property type="entry name" value="MITOCHONDRIAL TRANSLATION RELEASE FACTOR IN RESCUE"/>
    <property type="match status" value="1"/>
</dbReference>
<evidence type="ECO:0000313" key="7">
    <source>
        <dbReference type="EMBL" id="CEM45950.1"/>
    </source>
</evidence>
<feature type="region of interest" description="Disordered" evidence="5">
    <location>
        <begin position="133"/>
        <end position="179"/>
    </location>
</feature>
<accession>A0A0G4HP82</accession>
<dbReference type="PhylomeDB" id="A0A0G4HP82"/>
<dbReference type="InterPro" id="IPR052405">
    <property type="entry name" value="Mito_Transl_Release_Factor"/>
</dbReference>
<dbReference type="InterPro" id="IPR000352">
    <property type="entry name" value="Pep_chain_release_fac_I"/>
</dbReference>
<evidence type="ECO:0000259" key="6">
    <source>
        <dbReference type="Pfam" id="PF00472"/>
    </source>
</evidence>
<dbReference type="GO" id="GO:0005739">
    <property type="term" value="C:mitochondrion"/>
    <property type="evidence" value="ECO:0007669"/>
    <property type="project" value="UniProtKB-SubCell"/>
</dbReference>
<evidence type="ECO:0000256" key="1">
    <source>
        <dbReference type="ARBA" id="ARBA00004173"/>
    </source>
</evidence>
<protein>
    <recommendedName>
        <fullName evidence="6">Prokaryotic-type class I peptide chain release factors domain-containing protein</fullName>
    </recommendedName>
</protein>
<reference evidence="7" key="1">
    <citation type="submission" date="2014-11" db="EMBL/GenBank/DDBJ databases">
        <authorList>
            <person name="Otto D Thomas"/>
            <person name="Naeem Raeece"/>
        </authorList>
    </citation>
    <scope>NUCLEOTIDE SEQUENCE</scope>
</reference>
<evidence type="ECO:0000256" key="5">
    <source>
        <dbReference type="SAM" id="MobiDB-lite"/>
    </source>
</evidence>
<dbReference type="InterPro" id="IPR045853">
    <property type="entry name" value="Pep_chain_release_fac_I_sf"/>
</dbReference>
<feature type="compositionally biased region" description="Basic and acidic residues" evidence="5">
    <location>
        <begin position="133"/>
        <end position="155"/>
    </location>
</feature>
<dbReference type="Gene3D" id="3.30.160.20">
    <property type="match status" value="1"/>
</dbReference>